<proteinExistence type="predicted"/>
<dbReference type="AlphaFoldDB" id="A0A929MZH8"/>
<evidence type="ECO:0000256" key="1">
    <source>
        <dbReference type="SAM" id="MobiDB-lite"/>
    </source>
</evidence>
<evidence type="ECO:0000313" key="3">
    <source>
        <dbReference type="Proteomes" id="UP000718630"/>
    </source>
</evidence>
<dbReference type="EMBL" id="JABZFZ010000025">
    <property type="protein sequence ID" value="MBF0939443.1"/>
    <property type="molecule type" value="Genomic_DNA"/>
</dbReference>
<organism evidence="2 3">
    <name type="scientific">Schaalia georgiae</name>
    <dbReference type="NCBI Taxonomy" id="52768"/>
    <lineage>
        <taxon>Bacteria</taxon>
        <taxon>Bacillati</taxon>
        <taxon>Actinomycetota</taxon>
        <taxon>Actinomycetes</taxon>
        <taxon>Actinomycetales</taxon>
        <taxon>Actinomycetaceae</taxon>
        <taxon>Schaalia</taxon>
    </lineage>
</organism>
<protein>
    <recommendedName>
        <fullName evidence="4">DUF559 domain-containing protein</fullName>
    </recommendedName>
</protein>
<sequence length="356" mass="40503">MSQFHFALVRSTAQNYADLLRDPSFAHLRRGFFLHTLNMEEQPPVYDVWREVAYHRLQAVRLSSTSPPVFVGESALLAHGIPLWESNPNVCIHTAGRVQRYPFPHVRIGGLTIPGCAVRSFTKPPTNQTTSISGLECEDVIDALIRVIASEERLPAFVAACMGIRHLSRFDTRSLVASRSREREVKRQILARMRSSPYRRSHILIEQIIDNADAGCESVLEAALLWVVLSVCPYDVRTQFVIDTPDGHFRADWAIIELGLVGEADGAAKLGLTITAFRTAQRAWMARQRALEQEGWTIRRYQWADFEDIPALREQLARAVNPHDLPIPPSRGRLWRPPRDCDSPQRRFHVRPADQY</sequence>
<evidence type="ECO:0000313" key="2">
    <source>
        <dbReference type="EMBL" id="MBF0939443.1"/>
    </source>
</evidence>
<dbReference type="Proteomes" id="UP000718630">
    <property type="component" value="Unassembled WGS sequence"/>
</dbReference>
<accession>A0A929MZH8</accession>
<comment type="caution">
    <text evidence="2">The sequence shown here is derived from an EMBL/GenBank/DDBJ whole genome shotgun (WGS) entry which is preliminary data.</text>
</comment>
<evidence type="ECO:0008006" key="4">
    <source>
        <dbReference type="Google" id="ProtNLM"/>
    </source>
</evidence>
<gene>
    <name evidence="2" type="ORF">HXK03_01005</name>
</gene>
<reference evidence="2" key="1">
    <citation type="submission" date="2020-04" db="EMBL/GenBank/DDBJ databases">
        <title>Deep metagenomics examines the oral microbiome during advanced dental caries in children, revealing novel taxa and co-occurrences with host molecules.</title>
        <authorList>
            <person name="Baker J.L."/>
            <person name="Morton J.T."/>
            <person name="Dinis M."/>
            <person name="Alvarez R."/>
            <person name="Tran N.C."/>
            <person name="Knight R."/>
            <person name="Edlund A."/>
        </authorList>
    </citation>
    <scope>NUCLEOTIDE SEQUENCE</scope>
    <source>
        <strain evidence="2">JCVI_32_bin.64</strain>
    </source>
</reference>
<feature type="region of interest" description="Disordered" evidence="1">
    <location>
        <begin position="324"/>
        <end position="356"/>
    </location>
</feature>
<name>A0A929MZH8_9ACTO</name>